<proteinExistence type="inferred from homology"/>
<dbReference type="EMBL" id="JADFTS010000008">
    <property type="protein sequence ID" value="KAF9593657.1"/>
    <property type="molecule type" value="Genomic_DNA"/>
</dbReference>
<dbReference type="AlphaFoldDB" id="A0A835H8G9"/>
<keyword evidence="8" id="KW-1185">Reference proteome</keyword>
<keyword evidence="4" id="KW-0812">Transmembrane</keyword>
<evidence type="ECO:0000256" key="6">
    <source>
        <dbReference type="ARBA" id="ARBA00023136"/>
    </source>
</evidence>
<dbReference type="Proteomes" id="UP000631114">
    <property type="component" value="Unassembled WGS sequence"/>
</dbReference>
<evidence type="ECO:0000256" key="4">
    <source>
        <dbReference type="ARBA" id="ARBA00022692"/>
    </source>
</evidence>
<keyword evidence="5" id="KW-1133">Transmembrane helix</keyword>
<comment type="subcellular location">
    <subcellularLocation>
        <location evidence="1">Membrane</location>
        <topology evidence="1">Multi-pass membrane protein</topology>
    </subcellularLocation>
</comment>
<evidence type="ECO:0000313" key="7">
    <source>
        <dbReference type="EMBL" id="KAF9593657.1"/>
    </source>
</evidence>
<evidence type="ECO:0000313" key="8">
    <source>
        <dbReference type="Proteomes" id="UP000631114"/>
    </source>
</evidence>
<evidence type="ECO:0000256" key="5">
    <source>
        <dbReference type="ARBA" id="ARBA00022989"/>
    </source>
</evidence>
<dbReference type="OrthoDB" id="627262at2759"/>
<comment type="similarity">
    <text evidence="2">Belongs to the YSL (TC 2.A.67.2) family.</text>
</comment>
<comment type="caution">
    <text evidence="7">The sequence shown here is derived from an EMBL/GenBank/DDBJ whole genome shotgun (WGS) entry which is preliminary data.</text>
</comment>
<dbReference type="PANTHER" id="PTHR31645">
    <property type="entry name" value="OLIGOPEPTIDE TRANSPORTER YGL114W-RELATED"/>
    <property type="match status" value="1"/>
</dbReference>
<dbReference type="InterPro" id="IPR045035">
    <property type="entry name" value="YSL-like"/>
</dbReference>
<accession>A0A835H8G9</accession>
<evidence type="ECO:0000256" key="3">
    <source>
        <dbReference type="ARBA" id="ARBA00022448"/>
    </source>
</evidence>
<evidence type="ECO:0000256" key="1">
    <source>
        <dbReference type="ARBA" id="ARBA00004141"/>
    </source>
</evidence>
<dbReference type="PANTHER" id="PTHR31645:SF0">
    <property type="entry name" value="OLIGOPEPTIDE TRANSPORTER YGL114W-RELATED"/>
    <property type="match status" value="1"/>
</dbReference>
<dbReference type="GO" id="GO:0005774">
    <property type="term" value="C:vacuolar membrane"/>
    <property type="evidence" value="ECO:0007669"/>
    <property type="project" value="TreeGrafter"/>
</dbReference>
<dbReference type="InterPro" id="IPR004813">
    <property type="entry name" value="OPT"/>
</dbReference>
<dbReference type="GO" id="GO:0035673">
    <property type="term" value="F:oligopeptide transmembrane transporter activity"/>
    <property type="evidence" value="ECO:0007669"/>
    <property type="project" value="InterPro"/>
</dbReference>
<keyword evidence="3" id="KW-0813">Transport</keyword>
<feature type="non-terminal residue" evidence="7">
    <location>
        <position position="1"/>
    </location>
</feature>
<evidence type="ECO:0000256" key="2">
    <source>
        <dbReference type="ARBA" id="ARBA00010276"/>
    </source>
</evidence>
<keyword evidence="6" id="KW-0472">Membrane</keyword>
<dbReference type="Pfam" id="PF03169">
    <property type="entry name" value="OPT"/>
    <property type="match status" value="1"/>
</dbReference>
<name>A0A835H8G9_9MAGN</name>
<protein>
    <submittedName>
        <fullName evidence="7">Uncharacterized protein</fullName>
    </submittedName>
</protein>
<sequence>MIAMDDKTYKLIGPGYPVMVMDYKLTYPSGTATAMLINSFHTNSGAELAGLSHSEPNIANTFWRRSRRKVIAEQRTASS</sequence>
<gene>
    <name evidence="7" type="ORF">IFM89_024474</name>
</gene>
<reference evidence="7 8" key="1">
    <citation type="submission" date="2020-10" db="EMBL/GenBank/DDBJ databases">
        <title>The Coptis chinensis genome and diversification of protoberbering-type alkaloids.</title>
        <authorList>
            <person name="Wang B."/>
            <person name="Shu S."/>
            <person name="Song C."/>
            <person name="Liu Y."/>
        </authorList>
    </citation>
    <scope>NUCLEOTIDE SEQUENCE [LARGE SCALE GENOMIC DNA]</scope>
    <source>
        <strain evidence="7">HL-2020</strain>
        <tissue evidence="7">Leaf</tissue>
    </source>
</reference>
<organism evidence="7 8">
    <name type="scientific">Coptis chinensis</name>
    <dbReference type="NCBI Taxonomy" id="261450"/>
    <lineage>
        <taxon>Eukaryota</taxon>
        <taxon>Viridiplantae</taxon>
        <taxon>Streptophyta</taxon>
        <taxon>Embryophyta</taxon>
        <taxon>Tracheophyta</taxon>
        <taxon>Spermatophyta</taxon>
        <taxon>Magnoliopsida</taxon>
        <taxon>Ranunculales</taxon>
        <taxon>Ranunculaceae</taxon>
        <taxon>Coptidoideae</taxon>
        <taxon>Coptis</taxon>
    </lineage>
</organism>